<dbReference type="PRINTS" id="PR00080">
    <property type="entry name" value="SDRFAMILY"/>
</dbReference>
<sequence length="271" mass="28824">MTRRNLNGSRVLVTGGGSGIGRQMGVQAAERGAHVIIWDRDGKAGDRVRDEIRKAGGSAESHTVDITDVAGVNAAAKASGAVDVVINNAGIVAGKHLLDSTEDSIRRTYEVNALGLYWVTRAVLPGMIERGDGSVVTIASAAGLLGVAQQTDYSATKFAAVGFMESLRAEMRALGHPIDVLTVCPFFIDTGMFEGAQTKFPLLLPVLKEGPVANEVLNAIERRKPTLLLPPFARVLPLARLLPVRIFDRLADFLGVNQTMDHFVGRAGTKG</sequence>
<dbReference type="GO" id="GO:0016020">
    <property type="term" value="C:membrane"/>
    <property type="evidence" value="ECO:0007669"/>
    <property type="project" value="UniProtKB-SubCell"/>
</dbReference>
<keyword evidence="3" id="KW-0812">Transmembrane</keyword>
<dbReference type="PANTHER" id="PTHR24322:SF736">
    <property type="entry name" value="RETINOL DEHYDROGENASE 10"/>
    <property type="match status" value="1"/>
</dbReference>
<dbReference type="InterPro" id="IPR002347">
    <property type="entry name" value="SDR_fam"/>
</dbReference>
<gene>
    <name evidence="10" type="ORF">UFOPK1788_00909</name>
</gene>
<evidence type="ECO:0000256" key="3">
    <source>
        <dbReference type="ARBA" id="ARBA00022692"/>
    </source>
</evidence>
<dbReference type="FunFam" id="3.40.50.720:FF:000131">
    <property type="entry name" value="Short-chain dehydrogenase/reductase 3"/>
    <property type="match status" value="1"/>
</dbReference>
<dbReference type="PROSITE" id="PS00061">
    <property type="entry name" value="ADH_SHORT"/>
    <property type="match status" value="1"/>
</dbReference>
<dbReference type="CDD" id="cd05339">
    <property type="entry name" value="17beta-HSDXI-like_SDR_c"/>
    <property type="match status" value="1"/>
</dbReference>
<keyword evidence="7" id="KW-0443">Lipid metabolism</keyword>
<dbReference type="SMART" id="SM00822">
    <property type="entry name" value="PKS_KR"/>
    <property type="match status" value="1"/>
</dbReference>
<evidence type="ECO:0000256" key="4">
    <source>
        <dbReference type="ARBA" id="ARBA00022857"/>
    </source>
</evidence>
<dbReference type="InterPro" id="IPR036291">
    <property type="entry name" value="NAD(P)-bd_dom_sf"/>
</dbReference>
<dbReference type="PRINTS" id="PR00081">
    <property type="entry name" value="GDHRDH"/>
</dbReference>
<dbReference type="GO" id="GO:0006066">
    <property type="term" value="P:alcohol metabolic process"/>
    <property type="evidence" value="ECO:0007669"/>
    <property type="project" value="UniProtKB-ARBA"/>
</dbReference>
<evidence type="ECO:0000256" key="2">
    <source>
        <dbReference type="ARBA" id="ARBA00006484"/>
    </source>
</evidence>
<dbReference type="GO" id="GO:0042445">
    <property type="term" value="P:hormone metabolic process"/>
    <property type="evidence" value="ECO:0007669"/>
    <property type="project" value="UniProtKB-ARBA"/>
</dbReference>
<evidence type="ECO:0000256" key="5">
    <source>
        <dbReference type="ARBA" id="ARBA00022989"/>
    </source>
</evidence>
<dbReference type="Pfam" id="PF00106">
    <property type="entry name" value="adh_short"/>
    <property type="match status" value="1"/>
</dbReference>
<dbReference type="EMBL" id="CAEZUE010000127">
    <property type="protein sequence ID" value="CAB4598015.1"/>
    <property type="molecule type" value="Genomic_DNA"/>
</dbReference>
<dbReference type="Gene3D" id="3.40.50.720">
    <property type="entry name" value="NAD(P)-binding Rossmann-like Domain"/>
    <property type="match status" value="1"/>
</dbReference>
<comment type="similarity">
    <text evidence="2">Belongs to the short-chain dehydrogenases/reductases (SDR) family.</text>
</comment>
<reference evidence="10" key="1">
    <citation type="submission" date="2020-05" db="EMBL/GenBank/DDBJ databases">
        <authorList>
            <person name="Chiriac C."/>
            <person name="Salcher M."/>
            <person name="Ghai R."/>
            <person name="Kavagutti S V."/>
        </authorList>
    </citation>
    <scope>NUCLEOTIDE SEQUENCE</scope>
</reference>
<protein>
    <submittedName>
        <fullName evidence="10">Unannotated protein</fullName>
    </submittedName>
</protein>
<evidence type="ECO:0000259" key="9">
    <source>
        <dbReference type="SMART" id="SM00822"/>
    </source>
</evidence>
<proteinExistence type="inferred from homology"/>
<feature type="domain" description="Ketoreductase" evidence="9">
    <location>
        <begin position="9"/>
        <end position="190"/>
    </location>
</feature>
<dbReference type="InterPro" id="IPR020904">
    <property type="entry name" value="Sc_DH/Rdtase_CS"/>
</dbReference>
<keyword evidence="8" id="KW-0472">Membrane</keyword>
<keyword evidence="6" id="KW-0560">Oxidoreductase</keyword>
<dbReference type="PANTHER" id="PTHR24322">
    <property type="entry name" value="PKSB"/>
    <property type="match status" value="1"/>
</dbReference>
<comment type="subcellular location">
    <subcellularLocation>
        <location evidence="1">Membrane</location>
        <topology evidence="1">Multi-pass membrane protein</topology>
    </subcellularLocation>
</comment>
<name>A0A6J6GGF8_9ZZZZ</name>
<accession>A0A6J6GGF8</accession>
<evidence type="ECO:0000256" key="7">
    <source>
        <dbReference type="ARBA" id="ARBA00023098"/>
    </source>
</evidence>
<keyword evidence="5" id="KW-1133">Transmembrane helix</keyword>
<evidence type="ECO:0000256" key="6">
    <source>
        <dbReference type="ARBA" id="ARBA00023002"/>
    </source>
</evidence>
<evidence type="ECO:0000313" key="10">
    <source>
        <dbReference type="EMBL" id="CAB4598015.1"/>
    </source>
</evidence>
<dbReference type="SUPFAM" id="SSF51735">
    <property type="entry name" value="NAD(P)-binding Rossmann-fold domains"/>
    <property type="match status" value="1"/>
</dbReference>
<evidence type="ECO:0000256" key="8">
    <source>
        <dbReference type="ARBA" id="ARBA00023136"/>
    </source>
</evidence>
<dbReference type="GO" id="GO:0006720">
    <property type="term" value="P:isoprenoid metabolic process"/>
    <property type="evidence" value="ECO:0007669"/>
    <property type="project" value="UniProtKB-ARBA"/>
</dbReference>
<organism evidence="10">
    <name type="scientific">freshwater metagenome</name>
    <dbReference type="NCBI Taxonomy" id="449393"/>
    <lineage>
        <taxon>unclassified sequences</taxon>
        <taxon>metagenomes</taxon>
        <taxon>ecological metagenomes</taxon>
    </lineage>
</organism>
<dbReference type="GO" id="GO:0016616">
    <property type="term" value="F:oxidoreductase activity, acting on the CH-OH group of donors, NAD or NADP as acceptor"/>
    <property type="evidence" value="ECO:0007669"/>
    <property type="project" value="UniProtKB-ARBA"/>
</dbReference>
<dbReference type="InterPro" id="IPR057326">
    <property type="entry name" value="KR_dom"/>
</dbReference>
<evidence type="ECO:0000256" key="1">
    <source>
        <dbReference type="ARBA" id="ARBA00004141"/>
    </source>
</evidence>
<dbReference type="AlphaFoldDB" id="A0A6J6GGF8"/>
<keyword evidence="4" id="KW-0521">NADP</keyword>